<protein>
    <recommendedName>
        <fullName evidence="9">phosphate acyltransferase</fullName>
        <ecNumber evidence="9">2.3.1.274</ecNumber>
    </recommendedName>
</protein>
<evidence type="ECO:0000256" key="5">
    <source>
        <dbReference type="ARBA" id="ARBA00022679"/>
    </source>
</evidence>
<comment type="subunit">
    <text evidence="10">Homodimer. Probably interacts with PlsY.</text>
</comment>
<evidence type="ECO:0000256" key="8">
    <source>
        <dbReference type="ARBA" id="ARBA00023264"/>
    </source>
</evidence>
<dbReference type="GO" id="GO:0043811">
    <property type="term" value="F:phosphate:acyl-[acyl carrier protein] acyltransferase activity"/>
    <property type="evidence" value="ECO:0007669"/>
    <property type="project" value="UniProtKB-EC"/>
</dbReference>
<comment type="subcellular location">
    <subcellularLocation>
        <location evidence="2">Cytoplasm</location>
    </subcellularLocation>
</comment>
<dbReference type="EMBL" id="BARV01012308">
    <property type="protein sequence ID" value="GAI03008.1"/>
    <property type="molecule type" value="Genomic_DNA"/>
</dbReference>
<accession>X1K8U0</accession>
<name>X1K8U0_9ZZZZ</name>
<sequence length="103" mass="11462">NIEGRDIFTGKADVMVCDGFTGNIILKMAESIYDIAHKRKLDQDEYFSRFHYENYGGTPVLGVAKPVIIGHGISNAKAFKNMIAVAEKMIQSDLCGKMLESFK</sequence>
<dbReference type="PANTHER" id="PTHR30100">
    <property type="entry name" value="FATTY ACID/PHOSPHOLIPID SYNTHESIS PROTEIN PLSX"/>
    <property type="match status" value="1"/>
</dbReference>
<dbReference type="Pfam" id="PF02504">
    <property type="entry name" value="FA_synthesis"/>
    <property type="match status" value="1"/>
</dbReference>
<keyword evidence="5" id="KW-0808">Transferase</keyword>
<dbReference type="PANTHER" id="PTHR30100:SF1">
    <property type="entry name" value="PHOSPHATE ACYLTRANSFERASE"/>
    <property type="match status" value="1"/>
</dbReference>
<evidence type="ECO:0000256" key="6">
    <source>
        <dbReference type="ARBA" id="ARBA00023098"/>
    </source>
</evidence>
<dbReference type="GO" id="GO:0005737">
    <property type="term" value="C:cytoplasm"/>
    <property type="evidence" value="ECO:0007669"/>
    <property type="project" value="UniProtKB-SubCell"/>
</dbReference>
<organism evidence="11">
    <name type="scientific">marine sediment metagenome</name>
    <dbReference type="NCBI Taxonomy" id="412755"/>
    <lineage>
        <taxon>unclassified sequences</taxon>
        <taxon>metagenomes</taxon>
        <taxon>ecological metagenomes</taxon>
    </lineage>
</organism>
<evidence type="ECO:0000313" key="11">
    <source>
        <dbReference type="EMBL" id="GAI03008.1"/>
    </source>
</evidence>
<evidence type="ECO:0000256" key="10">
    <source>
        <dbReference type="ARBA" id="ARBA00046608"/>
    </source>
</evidence>
<evidence type="ECO:0000256" key="9">
    <source>
        <dbReference type="ARBA" id="ARBA00024069"/>
    </source>
</evidence>
<gene>
    <name evidence="11" type="ORF">S06H3_22866</name>
</gene>
<comment type="caution">
    <text evidence="11">The sequence shown here is derived from an EMBL/GenBank/DDBJ whole genome shotgun (WGS) entry which is preliminary data.</text>
</comment>
<keyword evidence="8" id="KW-1208">Phospholipid metabolism</keyword>
<dbReference type="InterPro" id="IPR012281">
    <property type="entry name" value="Phospholipid_synth_PlsX-like"/>
</dbReference>
<evidence type="ECO:0000256" key="3">
    <source>
        <dbReference type="ARBA" id="ARBA00022490"/>
    </source>
</evidence>
<reference evidence="11" key="1">
    <citation type="journal article" date="2014" name="Front. Microbiol.">
        <title>High frequency of phylogenetically diverse reductive dehalogenase-homologous genes in deep subseafloor sedimentary metagenomes.</title>
        <authorList>
            <person name="Kawai M."/>
            <person name="Futagami T."/>
            <person name="Toyoda A."/>
            <person name="Takaki Y."/>
            <person name="Nishi S."/>
            <person name="Hori S."/>
            <person name="Arai W."/>
            <person name="Tsubouchi T."/>
            <person name="Morono Y."/>
            <person name="Uchiyama I."/>
            <person name="Ito T."/>
            <person name="Fujiyama A."/>
            <person name="Inagaki F."/>
            <person name="Takami H."/>
        </authorList>
    </citation>
    <scope>NUCLEOTIDE SEQUENCE</scope>
    <source>
        <strain evidence="11">Expedition CK06-06</strain>
    </source>
</reference>
<dbReference type="GO" id="GO:0008654">
    <property type="term" value="P:phospholipid biosynthetic process"/>
    <property type="evidence" value="ECO:0007669"/>
    <property type="project" value="UniProtKB-KW"/>
</dbReference>
<keyword evidence="3" id="KW-0963">Cytoplasm</keyword>
<evidence type="ECO:0000256" key="7">
    <source>
        <dbReference type="ARBA" id="ARBA00023209"/>
    </source>
</evidence>
<dbReference type="EC" id="2.3.1.274" evidence="9"/>
<evidence type="ECO:0000256" key="4">
    <source>
        <dbReference type="ARBA" id="ARBA00022516"/>
    </source>
</evidence>
<keyword evidence="4" id="KW-0444">Lipid biosynthesis</keyword>
<evidence type="ECO:0000256" key="1">
    <source>
        <dbReference type="ARBA" id="ARBA00001232"/>
    </source>
</evidence>
<dbReference type="GO" id="GO:0006633">
    <property type="term" value="P:fatty acid biosynthetic process"/>
    <property type="evidence" value="ECO:0007669"/>
    <property type="project" value="InterPro"/>
</dbReference>
<dbReference type="InterPro" id="IPR003664">
    <property type="entry name" value="FA_synthesis"/>
</dbReference>
<comment type="catalytic activity">
    <reaction evidence="1">
        <text>a fatty acyl-[ACP] + phosphate = an acyl phosphate + holo-[ACP]</text>
        <dbReference type="Rhea" id="RHEA:42292"/>
        <dbReference type="Rhea" id="RHEA-COMP:9685"/>
        <dbReference type="Rhea" id="RHEA-COMP:14125"/>
        <dbReference type="ChEBI" id="CHEBI:43474"/>
        <dbReference type="ChEBI" id="CHEBI:59918"/>
        <dbReference type="ChEBI" id="CHEBI:64479"/>
        <dbReference type="ChEBI" id="CHEBI:138651"/>
        <dbReference type="EC" id="2.3.1.274"/>
    </reaction>
</comment>
<proteinExistence type="predicted"/>
<keyword evidence="7" id="KW-0594">Phospholipid biosynthesis</keyword>
<keyword evidence="6" id="KW-0443">Lipid metabolism</keyword>
<dbReference type="AlphaFoldDB" id="X1K8U0"/>
<feature type="non-terminal residue" evidence="11">
    <location>
        <position position="1"/>
    </location>
</feature>
<dbReference type="Gene3D" id="3.40.718.10">
    <property type="entry name" value="Isopropylmalate Dehydrogenase"/>
    <property type="match status" value="1"/>
</dbReference>
<dbReference type="SUPFAM" id="SSF53659">
    <property type="entry name" value="Isocitrate/Isopropylmalate dehydrogenase-like"/>
    <property type="match status" value="1"/>
</dbReference>
<evidence type="ECO:0000256" key="2">
    <source>
        <dbReference type="ARBA" id="ARBA00004496"/>
    </source>
</evidence>